<accession>A0A433QN60</accession>
<dbReference type="Pfam" id="PF09820">
    <property type="entry name" value="AAA-ATPase_like"/>
    <property type="match status" value="1"/>
</dbReference>
<protein>
    <recommendedName>
        <fullName evidence="1">AAA-ATPase-like domain-containing protein</fullName>
    </recommendedName>
</protein>
<feature type="domain" description="AAA-ATPase-like" evidence="1">
    <location>
        <begin position="39"/>
        <end position="136"/>
    </location>
</feature>
<evidence type="ECO:0000259" key="1">
    <source>
        <dbReference type="Pfam" id="PF09820"/>
    </source>
</evidence>
<dbReference type="Pfam" id="PF08011">
    <property type="entry name" value="PDDEXK_9"/>
    <property type="match status" value="1"/>
</dbReference>
<reference evidence="2 3" key="1">
    <citation type="journal article" date="2018" name="New Phytol.">
        <title>Phylogenomics of Endogonaceae and evolution of mycorrhizas within Mucoromycota.</title>
        <authorList>
            <person name="Chang Y."/>
            <person name="Desiro A."/>
            <person name="Na H."/>
            <person name="Sandor L."/>
            <person name="Lipzen A."/>
            <person name="Clum A."/>
            <person name="Barry K."/>
            <person name="Grigoriev I.V."/>
            <person name="Martin F.M."/>
            <person name="Stajich J.E."/>
            <person name="Smith M.E."/>
            <person name="Bonito G."/>
            <person name="Spatafora J.W."/>
        </authorList>
    </citation>
    <scope>NUCLEOTIDE SEQUENCE [LARGE SCALE GENOMIC DNA]</scope>
    <source>
        <strain evidence="2 3">AD002</strain>
    </source>
</reference>
<organism evidence="2 3">
    <name type="scientific">Jimgerdemannia flammicorona</name>
    <dbReference type="NCBI Taxonomy" id="994334"/>
    <lineage>
        <taxon>Eukaryota</taxon>
        <taxon>Fungi</taxon>
        <taxon>Fungi incertae sedis</taxon>
        <taxon>Mucoromycota</taxon>
        <taxon>Mucoromycotina</taxon>
        <taxon>Endogonomycetes</taxon>
        <taxon>Endogonales</taxon>
        <taxon>Endogonaceae</taxon>
        <taxon>Jimgerdemannia</taxon>
    </lineage>
</organism>
<evidence type="ECO:0000313" key="2">
    <source>
        <dbReference type="EMBL" id="RUS31198.1"/>
    </source>
</evidence>
<name>A0A433QN60_9FUNG</name>
<dbReference type="PANTHER" id="PTHR34825:SF1">
    <property type="entry name" value="AAA-ATPASE-LIKE DOMAIN-CONTAINING PROTEIN"/>
    <property type="match status" value="1"/>
</dbReference>
<dbReference type="EMBL" id="RBNJ01003184">
    <property type="protein sequence ID" value="RUS31198.1"/>
    <property type="molecule type" value="Genomic_DNA"/>
</dbReference>
<dbReference type="PANTHER" id="PTHR34825">
    <property type="entry name" value="CONSERVED PROTEIN, WITH A WEAK D-GALACTARATE DEHYDRATASE/ALTRONATE HYDROLASE DOMAIN"/>
    <property type="match status" value="1"/>
</dbReference>
<dbReference type="AlphaFoldDB" id="A0A433QN60"/>
<dbReference type="InterPro" id="IPR012547">
    <property type="entry name" value="PDDEXK_9"/>
</dbReference>
<dbReference type="Proteomes" id="UP000274822">
    <property type="component" value="Unassembled WGS sequence"/>
</dbReference>
<comment type="caution">
    <text evidence="2">The sequence shown here is derived from an EMBL/GenBank/DDBJ whole genome shotgun (WGS) entry which is preliminary data.</text>
</comment>
<dbReference type="InterPro" id="IPR018631">
    <property type="entry name" value="AAA-ATPase-like_dom"/>
</dbReference>
<sequence length="472" mass="54202">MIDLTPLKDVNGTTWDDMLIKVRDLIGEIYREHRYLASSLEEYEKIEFGRIIDKDPTYPSLNTALRMLSKYLNGYHRSKCVVLVDEYDVPVNEAYNRGYYETALRFFQTLFSSLLKDNRNLHKAFLIGVLPVVKSGFHSGLNNICVYPMGSWKYADKFGFTKDEVSLLLELHKVDTPMDDVRNWYNGYRSGELCSLYNPWSIIRLCADKKLHVYWKDTGGTSTIEPLLLKASSTFKESVWELFHNKPILVSIRDDIRYENLTSLDDNSLWTLLYYAGYLTLDNHGATIPNYEVYMQWVEWIMPALGNSITFNTLLNKLISGSISDFKDTFEHTVMDCLSYYDVGGENSGNNAESFYHAFVLGLLIHIRDYNYSIKSNGEAGTGRYNVCLVPMVTHLPLAILMEFKVTYGMETIEAAAQKGLNQIEEKRYEVGLPDYVKQLVEFGIGFKGKRVCVMGKKLNLKQGKFVGERVC</sequence>
<keyword evidence="3" id="KW-1185">Reference proteome</keyword>
<evidence type="ECO:0000313" key="3">
    <source>
        <dbReference type="Proteomes" id="UP000274822"/>
    </source>
</evidence>
<proteinExistence type="predicted"/>
<gene>
    <name evidence="2" type="ORF">BC938DRAFT_478278</name>
</gene>